<name>A0ABS2PGR2_9BACL</name>
<feature type="region of interest" description="Disordered" evidence="1">
    <location>
        <begin position="159"/>
        <end position="203"/>
    </location>
</feature>
<sequence>MQKHLSILIVFTMALLLTGCAAYQGEAQADYDETKRMVADVIKTEEGKQALREVLTEEEFQTSLVMEQSFVQDTIHDTLTSEEGKAFWGQLIDDPKFGVKVADSMQTKNEEVLKRLMKDPDYQTMMMEVMHDPEMEQATLELMKSKEFREQIMTVIEESMQNPRFQASLQKIASESGGSSESEEGNDRESSSEDENSNESEEE</sequence>
<gene>
    <name evidence="4" type="ORF">JOD17_003746</name>
</gene>
<dbReference type="Pfam" id="PF17898">
    <property type="entry name" value="GerD"/>
    <property type="match status" value="1"/>
</dbReference>
<feature type="chain" id="PRO_5046227853" evidence="2">
    <location>
        <begin position="30"/>
        <end position="203"/>
    </location>
</feature>
<keyword evidence="5" id="KW-1185">Reference proteome</keyword>
<dbReference type="Proteomes" id="UP000741863">
    <property type="component" value="Unassembled WGS sequence"/>
</dbReference>
<evidence type="ECO:0000313" key="5">
    <source>
        <dbReference type="Proteomes" id="UP000741863"/>
    </source>
</evidence>
<dbReference type="InterPro" id="IPR041262">
    <property type="entry name" value="GerD_central"/>
</dbReference>
<feature type="signal peptide" evidence="2">
    <location>
        <begin position="1"/>
        <end position="29"/>
    </location>
</feature>
<evidence type="ECO:0000313" key="4">
    <source>
        <dbReference type="EMBL" id="MBM7634623.1"/>
    </source>
</evidence>
<reference evidence="4 5" key="1">
    <citation type="submission" date="2021-01" db="EMBL/GenBank/DDBJ databases">
        <title>Genomic Encyclopedia of Type Strains, Phase IV (KMG-IV): sequencing the most valuable type-strain genomes for metagenomic binning, comparative biology and taxonomic classification.</title>
        <authorList>
            <person name="Goeker M."/>
        </authorList>
    </citation>
    <scope>NUCLEOTIDE SEQUENCE [LARGE SCALE GENOMIC DNA]</scope>
    <source>
        <strain evidence="4 5">DSM 25540</strain>
    </source>
</reference>
<dbReference type="NCBIfam" id="NF040801">
    <property type="entry name" value="spore_GerD"/>
    <property type="match status" value="1"/>
</dbReference>
<evidence type="ECO:0000256" key="1">
    <source>
        <dbReference type="SAM" id="MobiDB-lite"/>
    </source>
</evidence>
<dbReference type="EMBL" id="JAFBEC010000015">
    <property type="protein sequence ID" value="MBM7634623.1"/>
    <property type="molecule type" value="Genomic_DNA"/>
</dbReference>
<evidence type="ECO:0000256" key="2">
    <source>
        <dbReference type="SAM" id="SignalP"/>
    </source>
</evidence>
<protein>
    <submittedName>
        <fullName evidence="4">Spore germination protein D</fullName>
    </submittedName>
</protein>
<accession>A0ABS2PGR2</accession>
<organism evidence="4 5">
    <name type="scientific">Geomicrobium sediminis</name>
    <dbReference type="NCBI Taxonomy" id="1347788"/>
    <lineage>
        <taxon>Bacteria</taxon>
        <taxon>Bacillati</taxon>
        <taxon>Bacillota</taxon>
        <taxon>Bacilli</taxon>
        <taxon>Bacillales</taxon>
        <taxon>Geomicrobium</taxon>
    </lineage>
</organism>
<feature type="compositionally biased region" description="Polar residues" evidence="1">
    <location>
        <begin position="159"/>
        <end position="173"/>
    </location>
</feature>
<keyword evidence="2" id="KW-0732">Signal</keyword>
<proteinExistence type="predicted"/>
<feature type="compositionally biased region" description="Acidic residues" evidence="1">
    <location>
        <begin position="192"/>
        <end position="203"/>
    </location>
</feature>
<evidence type="ECO:0000259" key="3">
    <source>
        <dbReference type="Pfam" id="PF17898"/>
    </source>
</evidence>
<dbReference type="PROSITE" id="PS51257">
    <property type="entry name" value="PROKAR_LIPOPROTEIN"/>
    <property type="match status" value="1"/>
</dbReference>
<dbReference type="RefSeq" id="WP_204699442.1">
    <property type="nucleotide sequence ID" value="NZ_JAFBEC010000015.1"/>
</dbReference>
<feature type="domain" description="Spore germination GerD central core" evidence="3">
    <location>
        <begin position="64"/>
        <end position="175"/>
    </location>
</feature>
<comment type="caution">
    <text evidence="4">The sequence shown here is derived from an EMBL/GenBank/DDBJ whole genome shotgun (WGS) entry which is preliminary data.</text>
</comment>